<evidence type="ECO:0000256" key="7">
    <source>
        <dbReference type="HAMAP-Rule" id="MF_00090"/>
    </source>
</evidence>
<dbReference type="SUPFAM" id="SSF53335">
    <property type="entry name" value="S-adenosyl-L-methionine-dependent methyltransferases"/>
    <property type="match status" value="1"/>
</dbReference>
<dbReference type="InterPro" id="IPR029063">
    <property type="entry name" value="SAM-dependent_MTases_sf"/>
</dbReference>
<dbReference type="HAMAP" id="MF_00090">
    <property type="entry name" value="PIMT"/>
    <property type="match status" value="1"/>
</dbReference>
<dbReference type="EMBL" id="CP048409">
    <property type="protein sequence ID" value="QIA06280.1"/>
    <property type="molecule type" value="Genomic_DNA"/>
</dbReference>
<dbReference type="GO" id="GO:0032259">
    <property type="term" value="P:methylation"/>
    <property type="evidence" value="ECO:0007669"/>
    <property type="project" value="UniProtKB-KW"/>
</dbReference>
<organism evidence="9 10">
    <name type="scientific">Draconibacterium halophilum</name>
    <dbReference type="NCBI Taxonomy" id="2706887"/>
    <lineage>
        <taxon>Bacteria</taxon>
        <taxon>Pseudomonadati</taxon>
        <taxon>Bacteroidota</taxon>
        <taxon>Bacteroidia</taxon>
        <taxon>Marinilabiliales</taxon>
        <taxon>Prolixibacteraceae</taxon>
        <taxon>Draconibacterium</taxon>
    </lineage>
</organism>
<keyword evidence="6 7" id="KW-0949">S-adenosyl-L-methionine</keyword>
<evidence type="ECO:0000256" key="4">
    <source>
        <dbReference type="ARBA" id="ARBA00022603"/>
    </source>
</evidence>
<comment type="catalytic activity">
    <reaction evidence="7">
        <text>[protein]-L-isoaspartate + S-adenosyl-L-methionine = [protein]-L-isoaspartate alpha-methyl ester + S-adenosyl-L-homocysteine</text>
        <dbReference type="Rhea" id="RHEA:12705"/>
        <dbReference type="Rhea" id="RHEA-COMP:12143"/>
        <dbReference type="Rhea" id="RHEA-COMP:12144"/>
        <dbReference type="ChEBI" id="CHEBI:57856"/>
        <dbReference type="ChEBI" id="CHEBI:59789"/>
        <dbReference type="ChEBI" id="CHEBI:90596"/>
        <dbReference type="ChEBI" id="CHEBI:90598"/>
        <dbReference type="EC" id="2.1.1.77"/>
    </reaction>
</comment>
<dbReference type="PANTHER" id="PTHR11579:SF0">
    <property type="entry name" value="PROTEIN-L-ISOASPARTATE(D-ASPARTATE) O-METHYLTRANSFERASE"/>
    <property type="match status" value="1"/>
</dbReference>
<evidence type="ECO:0000313" key="9">
    <source>
        <dbReference type="EMBL" id="QIA06280.1"/>
    </source>
</evidence>
<dbReference type="Gene3D" id="3.40.50.150">
    <property type="entry name" value="Vaccinia Virus protein VP39"/>
    <property type="match status" value="1"/>
</dbReference>
<feature type="chain" id="PRO_5025539838" description="Protein-L-isoaspartate O-methyltransferase" evidence="8">
    <location>
        <begin position="20"/>
        <end position="234"/>
    </location>
</feature>
<accession>A0A6C0R7W8</accession>
<comment type="subcellular location">
    <subcellularLocation>
        <location evidence="1 7">Cytoplasm</location>
    </subcellularLocation>
</comment>
<dbReference type="PROSITE" id="PS01279">
    <property type="entry name" value="PCMT"/>
    <property type="match status" value="1"/>
</dbReference>
<comment type="function">
    <text evidence="7">Catalyzes the methyl esterification of L-isoaspartyl residues in peptides and proteins that result from spontaneous decomposition of normal L-aspartyl and L-asparaginyl residues. It plays a role in the repair and/or degradation of damaged proteins.</text>
</comment>
<dbReference type="PANTHER" id="PTHR11579">
    <property type="entry name" value="PROTEIN-L-ISOASPARTATE O-METHYLTRANSFERASE"/>
    <property type="match status" value="1"/>
</dbReference>
<dbReference type="Proteomes" id="UP000474630">
    <property type="component" value="Chromosome"/>
</dbReference>
<reference evidence="9 10" key="1">
    <citation type="submission" date="2020-02" db="EMBL/GenBank/DDBJ databases">
        <title>Genome sequencing for Draconibacterium sp. strain M1.</title>
        <authorList>
            <person name="Park S.-J."/>
        </authorList>
    </citation>
    <scope>NUCLEOTIDE SEQUENCE [LARGE SCALE GENOMIC DNA]</scope>
    <source>
        <strain evidence="9 10">M1</strain>
    </source>
</reference>
<keyword evidence="4 7" id="KW-0489">Methyltransferase</keyword>
<feature type="active site" evidence="7">
    <location>
        <position position="82"/>
    </location>
</feature>
<keyword evidence="5 7" id="KW-0808">Transferase</keyword>
<evidence type="ECO:0000256" key="5">
    <source>
        <dbReference type="ARBA" id="ARBA00022679"/>
    </source>
</evidence>
<proteinExistence type="inferred from homology"/>
<protein>
    <recommendedName>
        <fullName evidence="7">Protein-L-isoaspartate O-methyltransferase</fullName>
        <ecNumber evidence="7">2.1.1.77</ecNumber>
    </recommendedName>
    <alternativeName>
        <fullName evidence="7">L-isoaspartyl protein carboxyl methyltransferase</fullName>
    </alternativeName>
    <alternativeName>
        <fullName evidence="7">Protein L-isoaspartyl methyltransferase</fullName>
    </alternativeName>
    <alternativeName>
        <fullName evidence="7">Protein-beta-aspartate methyltransferase</fullName>
        <shortName evidence="7">PIMT</shortName>
    </alternativeName>
</protein>
<dbReference type="KEGG" id="drc:G0Q07_00365"/>
<dbReference type="AlphaFoldDB" id="A0A6C0R7W8"/>
<dbReference type="RefSeq" id="WP_163344159.1">
    <property type="nucleotide sequence ID" value="NZ_CP048409.1"/>
</dbReference>
<evidence type="ECO:0000313" key="10">
    <source>
        <dbReference type="Proteomes" id="UP000474630"/>
    </source>
</evidence>
<evidence type="ECO:0000256" key="1">
    <source>
        <dbReference type="ARBA" id="ARBA00004496"/>
    </source>
</evidence>
<keyword evidence="8" id="KW-0732">Signal</keyword>
<keyword evidence="10" id="KW-1185">Reference proteome</keyword>
<dbReference type="NCBIfam" id="TIGR00080">
    <property type="entry name" value="pimt"/>
    <property type="match status" value="1"/>
</dbReference>
<evidence type="ECO:0000256" key="6">
    <source>
        <dbReference type="ARBA" id="ARBA00022691"/>
    </source>
</evidence>
<evidence type="ECO:0000256" key="3">
    <source>
        <dbReference type="ARBA" id="ARBA00022490"/>
    </source>
</evidence>
<dbReference type="Pfam" id="PF01135">
    <property type="entry name" value="PCMT"/>
    <property type="match status" value="1"/>
</dbReference>
<feature type="signal peptide" evidence="8">
    <location>
        <begin position="1"/>
        <end position="19"/>
    </location>
</feature>
<evidence type="ECO:0000256" key="2">
    <source>
        <dbReference type="ARBA" id="ARBA00005369"/>
    </source>
</evidence>
<keyword evidence="3 7" id="KW-0963">Cytoplasm</keyword>
<dbReference type="GO" id="GO:0030091">
    <property type="term" value="P:protein repair"/>
    <property type="evidence" value="ECO:0007669"/>
    <property type="project" value="UniProtKB-UniRule"/>
</dbReference>
<gene>
    <name evidence="7" type="primary">pcm</name>
    <name evidence="9" type="ORF">G0Q07_00365</name>
</gene>
<dbReference type="GO" id="GO:0005737">
    <property type="term" value="C:cytoplasm"/>
    <property type="evidence" value="ECO:0007669"/>
    <property type="project" value="UniProtKB-SubCell"/>
</dbReference>
<dbReference type="FunFam" id="3.40.50.150:FF:000010">
    <property type="entry name" value="Protein-L-isoaspartate O-methyltransferase"/>
    <property type="match status" value="1"/>
</dbReference>
<dbReference type="EC" id="2.1.1.77" evidence="7"/>
<dbReference type="NCBIfam" id="NF001453">
    <property type="entry name" value="PRK00312.1"/>
    <property type="match status" value="1"/>
</dbReference>
<evidence type="ECO:0000256" key="8">
    <source>
        <dbReference type="SAM" id="SignalP"/>
    </source>
</evidence>
<name>A0A6C0R7W8_9BACT</name>
<dbReference type="CDD" id="cd02440">
    <property type="entry name" value="AdoMet_MTases"/>
    <property type="match status" value="1"/>
</dbReference>
<dbReference type="InterPro" id="IPR000682">
    <property type="entry name" value="PCMT"/>
</dbReference>
<comment type="similarity">
    <text evidence="2 7">Belongs to the methyltransferase superfamily. L-isoaspartyl/D-aspartyl protein methyltransferase family.</text>
</comment>
<dbReference type="GO" id="GO:0004719">
    <property type="term" value="F:protein-L-isoaspartate (D-aspartate) O-methyltransferase activity"/>
    <property type="evidence" value="ECO:0007669"/>
    <property type="project" value="UniProtKB-UniRule"/>
</dbReference>
<sequence>MFRILIAILLVFAPMISVSQNDAFLNERQRMVKLQLENRGINDELVLAAFRQVPRHKFVLPRYAKFAYADSPLPINEGQTISQPYIVAYMTEVLNLSRSDRVLEVGTGSGYQAAILAQLCDSVFTIELFEALSRSAKKVFRQLEYNNIYCKVGDGYLGWPEKAPFDAIIVTCSPSHVPKPLEEQLAEGGRMIIPVGEGSIQKLVLLQKKKGKMRKKNELPVRFVPMINEGGKKY</sequence>